<feature type="region of interest" description="Disordered" evidence="1">
    <location>
        <begin position="27"/>
        <end position="61"/>
    </location>
</feature>
<feature type="region of interest" description="Disordered" evidence="1">
    <location>
        <begin position="1"/>
        <end position="20"/>
    </location>
</feature>
<accession>A0AAV5R5H2</accession>
<evidence type="ECO:0000313" key="3">
    <source>
        <dbReference type="EMBL" id="GMM46562.1"/>
    </source>
</evidence>
<feature type="compositionally biased region" description="Basic and acidic residues" evidence="1">
    <location>
        <begin position="31"/>
        <end position="45"/>
    </location>
</feature>
<keyword evidence="2" id="KW-0812">Transmembrane</keyword>
<keyword evidence="2" id="KW-1133">Transmembrane helix</keyword>
<dbReference type="EMBL" id="BTGB01000004">
    <property type="protein sequence ID" value="GMM46562.1"/>
    <property type="molecule type" value="Genomic_DNA"/>
</dbReference>
<name>A0AAV5R5H2_PICKL</name>
<feature type="transmembrane region" description="Helical" evidence="2">
    <location>
        <begin position="153"/>
        <end position="173"/>
    </location>
</feature>
<evidence type="ECO:0000313" key="4">
    <source>
        <dbReference type="Proteomes" id="UP001378960"/>
    </source>
</evidence>
<evidence type="ECO:0000256" key="2">
    <source>
        <dbReference type="SAM" id="Phobius"/>
    </source>
</evidence>
<proteinExistence type="predicted"/>
<feature type="transmembrane region" description="Helical" evidence="2">
    <location>
        <begin position="360"/>
        <end position="380"/>
    </location>
</feature>
<keyword evidence="4" id="KW-1185">Reference proteome</keyword>
<feature type="compositionally biased region" description="Polar residues" evidence="1">
    <location>
        <begin position="1"/>
        <end position="10"/>
    </location>
</feature>
<feature type="transmembrane region" description="Helical" evidence="2">
    <location>
        <begin position="476"/>
        <end position="496"/>
    </location>
</feature>
<comment type="caution">
    <text evidence="3">The sequence shown here is derived from an EMBL/GenBank/DDBJ whole genome shotgun (WGS) entry which is preliminary data.</text>
</comment>
<organism evidence="3 4">
    <name type="scientific">Pichia kluyveri</name>
    <name type="common">Yeast</name>
    <dbReference type="NCBI Taxonomy" id="36015"/>
    <lineage>
        <taxon>Eukaryota</taxon>
        <taxon>Fungi</taxon>
        <taxon>Dikarya</taxon>
        <taxon>Ascomycota</taxon>
        <taxon>Saccharomycotina</taxon>
        <taxon>Pichiomycetes</taxon>
        <taxon>Pichiales</taxon>
        <taxon>Pichiaceae</taxon>
        <taxon>Pichia</taxon>
    </lineage>
</organism>
<sequence length="501" mass="56648">MFAPSTSPNSGDYGDYREYQDYGELEFDGPEYFKDPDSMNSKDTHSNSYKQNSGGDNNNNIFNGIRNPFIKGSDNMFKTNNPVTFNKNAIRPGFAAGSANYRTVIEKNSGSSTCFSSENDLYNKEKYNPLTSVSTERLIIARKQIIMKSYFKSFKILSLITLILFACPIISLICEMSCISKEGLCLPKFEIQTSGKENYITGFNIFQMQKVGKGGNRISSEVSDIFETIINGLSGLILDSSFNKDLIKQSIDNIFNNKNDIIFKISNFGYCKEMFNGVSTFSECHLISKGKGTDLVGVILKDLIYTLSSMEIEGDAEYISNLFVDKYQVMIKNLHTGDNKYLMYGYLSLLLGEMNSIKSIIGIVIESTCLLMSIIITIYFKDECNKKLNLFKEYLFDKKYREEESDKFSISITIINIIIKMIGFLLLVNLLLKISGVIYEIGYIITIKKLIEENQLNIINGIKVISKGMILEIFNIVSQLTVLILLIVCVISKPWIIKIII</sequence>
<reference evidence="3 4" key="1">
    <citation type="journal article" date="2023" name="Elife">
        <title>Identification of key yeast species and microbe-microbe interactions impacting larval growth of Drosophila in the wild.</title>
        <authorList>
            <person name="Mure A."/>
            <person name="Sugiura Y."/>
            <person name="Maeda R."/>
            <person name="Honda K."/>
            <person name="Sakurai N."/>
            <person name="Takahashi Y."/>
            <person name="Watada M."/>
            <person name="Katoh T."/>
            <person name="Gotoh A."/>
            <person name="Gotoh Y."/>
            <person name="Taniguchi I."/>
            <person name="Nakamura K."/>
            <person name="Hayashi T."/>
            <person name="Katayama T."/>
            <person name="Uemura T."/>
            <person name="Hattori Y."/>
        </authorList>
    </citation>
    <scope>NUCLEOTIDE SEQUENCE [LARGE SCALE GENOMIC DNA]</scope>
    <source>
        <strain evidence="3 4">PK-24</strain>
    </source>
</reference>
<keyword evidence="2" id="KW-0472">Membrane</keyword>
<feature type="transmembrane region" description="Helical" evidence="2">
    <location>
        <begin position="408"/>
        <end position="432"/>
    </location>
</feature>
<evidence type="ECO:0000256" key="1">
    <source>
        <dbReference type="SAM" id="MobiDB-lite"/>
    </source>
</evidence>
<protein>
    <submittedName>
        <fullName evidence="3">Uncharacterized protein</fullName>
    </submittedName>
</protein>
<feature type="compositionally biased region" description="Low complexity" evidence="1">
    <location>
        <begin position="52"/>
        <end position="61"/>
    </location>
</feature>
<gene>
    <name evidence="3" type="ORF">DAPK24_031370</name>
</gene>
<dbReference type="AlphaFoldDB" id="A0AAV5R5H2"/>
<dbReference type="Proteomes" id="UP001378960">
    <property type="component" value="Unassembled WGS sequence"/>
</dbReference>